<comment type="cofactor">
    <cofactor evidence="1 6">
        <name>FAD</name>
        <dbReference type="ChEBI" id="CHEBI:57692"/>
    </cofactor>
</comment>
<sequence>MKDIKCDVVIIGAGLTGLTLAYYLTKKGKKVALIERNDKVGGVINTGNVDGFVYEKGPTTGVLGSEELVQLFEDLQSDCKLELTNPEAKERWILKGNKWEALPSGLFSAIQTPLFSLKDKFRILGEPFRKKGNNPNETLSDMVIRRMGKSFLDYAVDPFISGIYAGDATKLVTRFAMPKLYYLEQDYGSFIKGAIKKKKEPKTELQKKVTREVFSVEGGLGNLIKALEKNIPEDSVFCGADNAGVEVKPHGFITTFSDQSNGEETKISSGKVVTTFGGTALADILPFVSFDQMDKVSNTSYAKVVKVAVGYKKWEGNPVKAFGGLVPTIENQAVLGVLFSGSLFRDRCPREGALLSVFVGGVKRPDMIDKTDDELKNIVVEAIRKTLKETKEPDFFEINRYQNAIPQYDILSEARLQAIDSIEEAYPGLFIAGNIKDGIGMADRVKQAVQLVNKL</sequence>
<evidence type="ECO:0000256" key="4">
    <source>
        <dbReference type="ARBA" id="ARBA00023002"/>
    </source>
</evidence>
<dbReference type="Pfam" id="PF01593">
    <property type="entry name" value="Amino_oxidase"/>
    <property type="match status" value="1"/>
</dbReference>
<reference evidence="8" key="1">
    <citation type="submission" date="2022-10" db="EMBL/GenBank/DDBJ databases">
        <authorList>
            <person name="Yu W.X."/>
        </authorList>
    </citation>
    <scope>NUCLEOTIDE SEQUENCE</scope>
    <source>
        <strain evidence="8">D04</strain>
    </source>
</reference>
<dbReference type="InterPro" id="IPR050464">
    <property type="entry name" value="Zeta_carotene_desat/Oxidored"/>
</dbReference>
<evidence type="ECO:0000259" key="7">
    <source>
        <dbReference type="Pfam" id="PF01593"/>
    </source>
</evidence>
<comment type="pathway">
    <text evidence="6">Porphyrin-containing compound metabolism; protoheme biosynthesis.</text>
</comment>
<dbReference type="InterPro" id="IPR004572">
    <property type="entry name" value="Protoporphyrinogen_oxidase"/>
</dbReference>
<keyword evidence="9" id="KW-1185">Reference proteome</keyword>
<keyword evidence="3 6" id="KW-0274">FAD</keyword>
<keyword evidence="4 6" id="KW-0560">Oxidoreductase</keyword>
<protein>
    <recommendedName>
        <fullName evidence="6">Coproporphyrinogen III oxidase</fullName>
        <ecNumber evidence="6">1.3.3.15</ecNumber>
    </recommendedName>
</protein>
<dbReference type="NCBIfam" id="TIGR00562">
    <property type="entry name" value="proto_IX_ox"/>
    <property type="match status" value="1"/>
</dbReference>
<dbReference type="EC" id="1.3.3.15" evidence="6"/>
<evidence type="ECO:0000256" key="1">
    <source>
        <dbReference type="ARBA" id="ARBA00001974"/>
    </source>
</evidence>
<proteinExistence type="inferred from homology"/>
<name>A0AAE3MH64_9BACT</name>
<comment type="subcellular location">
    <subcellularLocation>
        <location evidence="6">Cytoplasm</location>
    </subcellularLocation>
</comment>
<comment type="function">
    <text evidence="6">Involved in coproporphyrin-dependent heme b biosynthesis. Catalyzes the oxidation of coproporphyrinogen III to coproporphyrin III.</text>
</comment>
<dbReference type="SUPFAM" id="SSF54373">
    <property type="entry name" value="FAD-linked reductases, C-terminal domain"/>
    <property type="match status" value="1"/>
</dbReference>
<dbReference type="GO" id="GO:0005737">
    <property type="term" value="C:cytoplasm"/>
    <property type="evidence" value="ECO:0007669"/>
    <property type="project" value="UniProtKB-SubCell"/>
</dbReference>
<dbReference type="AlphaFoldDB" id="A0AAE3MH64"/>
<dbReference type="Proteomes" id="UP001207408">
    <property type="component" value="Unassembled WGS sequence"/>
</dbReference>
<evidence type="ECO:0000256" key="5">
    <source>
        <dbReference type="ARBA" id="ARBA00023133"/>
    </source>
</evidence>
<dbReference type="InterPro" id="IPR036188">
    <property type="entry name" value="FAD/NAD-bd_sf"/>
</dbReference>
<accession>A0AAE3MH64</accession>
<comment type="caution">
    <text evidence="8">The sequence shown here is derived from an EMBL/GenBank/DDBJ whole genome shotgun (WGS) entry which is preliminary data.</text>
</comment>
<evidence type="ECO:0000256" key="6">
    <source>
        <dbReference type="RuleBase" id="RU364052"/>
    </source>
</evidence>
<evidence type="ECO:0000313" key="9">
    <source>
        <dbReference type="Proteomes" id="UP001207408"/>
    </source>
</evidence>
<dbReference type="PANTHER" id="PTHR42923:SF3">
    <property type="entry name" value="PROTOPORPHYRINOGEN OXIDASE"/>
    <property type="match status" value="1"/>
</dbReference>
<comment type="catalytic activity">
    <reaction evidence="6">
        <text>coproporphyrinogen III + 3 O2 = coproporphyrin III + 3 H2O2</text>
        <dbReference type="Rhea" id="RHEA:43436"/>
        <dbReference type="ChEBI" id="CHEBI:15379"/>
        <dbReference type="ChEBI" id="CHEBI:16240"/>
        <dbReference type="ChEBI" id="CHEBI:57309"/>
        <dbReference type="ChEBI" id="CHEBI:131725"/>
        <dbReference type="EC" id="1.3.3.15"/>
    </reaction>
</comment>
<gene>
    <name evidence="8" type="primary">hemG</name>
    <name evidence="8" type="ORF">OM074_18850</name>
</gene>
<keyword evidence="2 6" id="KW-0285">Flavoprotein</keyword>
<feature type="domain" description="Amine oxidase" evidence="7">
    <location>
        <begin position="15"/>
        <end position="434"/>
    </location>
</feature>
<keyword evidence="6" id="KW-0963">Cytoplasm</keyword>
<dbReference type="EMBL" id="JAPDPI010000055">
    <property type="protein sequence ID" value="MCW3807694.1"/>
    <property type="molecule type" value="Genomic_DNA"/>
</dbReference>
<dbReference type="GO" id="GO:0004729">
    <property type="term" value="F:oxygen-dependent protoporphyrinogen oxidase activity"/>
    <property type="evidence" value="ECO:0007669"/>
    <property type="project" value="UniProtKB-UniRule"/>
</dbReference>
<comment type="similarity">
    <text evidence="6">Belongs to the protoporphyrinogen/coproporphyrinogen oxidase family. Coproporphyrinogen III oxidase subfamily.</text>
</comment>
<dbReference type="GO" id="GO:0006783">
    <property type="term" value="P:heme biosynthetic process"/>
    <property type="evidence" value="ECO:0007669"/>
    <property type="project" value="UniProtKB-UniRule"/>
</dbReference>
<dbReference type="PANTHER" id="PTHR42923">
    <property type="entry name" value="PROTOPORPHYRINOGEN OXIDASE"/>
    <property type="match status" value="1"/>
</dbReference>
<dbReference type="Gene3D" id="3.90.660.20">
    <property type="entry name" value="Protoporphyrinogen oxidase, mitochondrial, domain 2"/>
    <property type="match status" value="1"/>
</dbReference>
<dbReference type="SUPFAM" id="SSF51905">
    <property type="entry name" value="FAD/NAD(P)-binding domain"/>
    <property type="match status" value="1"/>
</dbReference>
<dbReference type="Gene3D" id="1.10.3110.10">
    <property type="entry name" value="protoporphyrinogen ix oxidase, domain 3"/>
    <property type="match status" value="1"/>
</dbReference>
<dbReference type="RefSeq" id="WP_301202143.1">
    <property type="nucleotide sequence ID" value="NZ_JAPDPI010000055.1"/>
</dbReference>
<dbReference type="Gene3D" id="3.50.50.60">
    <property type="entry name" value="FAD/NAD(P)-binding domain"/>
    <property type="match status" value="1"/>
</dbReference>
<organism evidence="8 9">
    <name type="scientific">Plebeiibacterium marinum</name>
    <dbReference type="NCBI Taxonomy" id="2992111"/>
    <lineage>
        <taxon>Bacteria</taxon>
        <taxon>Pseudomonadati</taxon>
        <taxon>Bacteroidota</taxon>
        <taxon>Bacteroidia</taxon>
        <taxon>Marinilabiliales</taxon>
        <taxon>Marinilabiliaceae</taxon>
        <taxon>Plebeiibacterium</taxon>
    </lineage>
</organism>
<evidence type="ECO:0000256" key="2">
    <source>
        <dbReference type="ARBA" id="ARBA00022630"/>
    </source>
</evidence>
<evidence type="ECO:0000256" key="3">
    <source>
        <dbReference type="ARBA" id="ARBA00022827"/>
    </source>
</evidence>
<keyword evidence="5 6" id="KW-0350">Heme biosynthesis</keyword>
<dbReference type="InterPro" id="IPR002937">
    <property type="entry name" value="Amino_oxidase"/>
</dbReference>
<evidence type="ECO:0000313" key="8">
    <source>
        <dbReference type="EMBL" id="MCW3807694.1"/>
    </source>
</evidence>